<protein>
    <submittedName>
        <fullName evidence="2">Cellulose synthase</fullName>
    </submittedName>
</protein>
<dbReference type="OMA" id="SDDFWSQ"/>
<accession>A0A0N4VSR3</accession>
<sequence>LNGFVFEGFENMLKLARGSSNFSVSSIEYDCPPRPKREAQKRKGVRFDDELHVVDVESNTMSTSTFLRQQGLAWNSLARAFGCEEELGKDDATVMNELLNLCNFWSETEPIFRGPNDESDDEDDSDDDLESFEHHIAMLASSSNPKFSATCSSSSSGVSSLRLNSLLRLSNQSCRSSVNSSETLSCLSKSPFSFMTSPVPKESIRTQIRPSTSEALEKAFKGIVDDDNEVSQDSVLSSKASSDDFWSQVEF</sequence>
<reference evidence="2" key="1">
    <citation type="submission" date="2017-02" db="UniProtKB">
        <authorList>
            <consortium name="WormBaseParasite"/>
        </authorList>
    </citation>
    <scope>IDENTIFICATION</scope>
</reference>
<feature type="compositionally biased region" description="Polar residues" evidence="1">
    <location>
        <begin position="231"/>
        <end position="240"/>
    </location>
</feature>
<proteinExistence type="predicted"/>
<organism evidence="2">
    <name type="scientific">Haemonchus placei</name>
    <name type="common">Barber's pole worm</name>
    <dbReference type="NCBI Taxonomy" id="6290"/>
    <lineage>
        <taxon>Eukaryota</taxon>
        <taxon>Metazoa</taxon>
        <taxon>Ecdysozoa</taxon>
        <taxon>Nematoda</taxon>
        <taxon>Chromadorea</taxon>
        <taxon>Rhabditida</taxon>
        <taxon>Rhabditina</taxon>
        <taxon>Rhabditomorpha</taxon>
        <taxon>Strongyloidea</taxon>
        <taxon>Trichostrongylidae</taxon>
        <taxon>Haemonchus</taxon>
    </lineage>
</organism>
<dbReference type="WBParaSite" id="HPLM_0000033001-mRNA-1">
    <property type="protein sequence ID" value="HPLM_0000033001-mRNA-1"/>
    <property type="gene ID" value="HPLM_0000033001"/>
</dbReference>
<dbReference type="AlphaFoldDB" id="A0A0N4VSR3"/>
<feature type="region of interest" description="Disordered" evidence="1">
    <location>
        <begin position="229"/>
        <end position="251"/>
    </location>
</feature>
<evidence type="ECO:0000313" key="2">
    <source>
        <dbReference type="WBParaSite" id="HPLM_0000033001-mRNA-1"/>
    </source>
</evidence>
<evidence type="ECO:0000256" key="1">
    <source>
        <dbReference type="SAM" id="MobiDB-lite"/>
    </source>
</evidence>
<name>A0A0N4VSR3_HAEPC</name>